<dbReference type="SUPFAM" id="SSF46785">
    <property type="entry name" value="Winged helix' DNA-binding domain"/>
    <property type="match status" value="1"/>
</dbReference>
<dbReference type="Proteomes" id="UP001269144">
    <property type="component" value="Unassembled WGS sequence"/>
</dbReference>
<dbReference type="InterPro" id="IPR036388">
    <property type="entry name" value="WH-like_DNA-bd_sf"/>
</dbReference>
<keyword evidence="3" id="KW-0804">Transcription</keyword>
<evidence type="ECO:0000259" key="4">
    <source>
        <dbReference type="PROSITE" id="PS50949"/>
    </source>
</evidence>
<dbReference type="InterPro" id="IPR036390">
    <property type="entry name" value="WH_DNA-bd_sf"/>
</dbReference>
<dbReference type="EMBL" id="JAVQLW010000001">
    <property type="protein sequence ID" value="MDS9466307.1"/>
    <property type="molecule type" value="Genomic_DNA"/>
</dbReference>
<dbReference type="RefSeq" id="WP_311158502.1">
    <property type="nucleotide sequence ID" value="NZ_JAVQLW010000001.1"/>
</dbReference>
<evidence type="ECO:0000313" key="5">
    <source>
        <dbReference type="EMBL" id="MDS9466307.1"/>
    </source>
</evidence>
<dbReference type="Pfam" id="PF07702">
    <property type="entry name" value="UTRA"/>
    <property type="match status" value="1"/>
</dbReference>
<dbReference type="InterPro" id="IPR050679">
    <property type="entry name" value="Bact_HTH_transcr_reg"/>
</dbReference>
<proteinExistence type="predicted"/>
<evidence type="ECO:0000256" key="3">
    <source>
        <dbReference type="ARBA" id="ARBA00023163"/>
    </source>
</evidence>
<feature type="domain" description="HTH gntR-type" evidence="4">
    <location>
        <begin position="23"/>
        <end position="91"/>
    </location>
</feature>
<keyword evidence="1" id="KW-0805">Transcription regulation</keyword>
<dbReference type="PROSITE" id="PS50949">
    <property type="entry name" value="HTH_GNTR"/>
    <property type="match status" value="1"/>
</dbReference>
<dbReference type="Gene3D" id="1.10.10.10">
    <property type="entry name" value="Winged helix-like DNA-binding domain superfamily/Winged helix DNA-binding domain"/>
    <property type="match status" value="1"/>
</dbReference>
<name>A0ABU2HNG8_9RHOB</name>
<dbReference type="CDD" id="cd07377">
    <property type="entry name" value="WHTH_GntR"/>
    <property type="match status" value="1"/>
</dbReference>
<evidence type="ECO:0000256" key="1">
    <source>
        <dbReference type="ARBA" id="ARBA00023015"/>
    </source>
</evidence>
<dbReference type="PANTHER" id="PTHR44846">
    <property type="entry name" value="MANNOSYL-D-GLYCERATE TRANSPORT/METABOLISM SYSTEM REPRESSOR MNGR-RELATED"/>
    <property type="match status" value="1"/>
</dbReference>
<dbReference type="PANTHER" id="PTHR44846:SF16">
    <property type="entry name" value="TRANSCRIPTIONAL REGULATOR PHNF-RELATED"/>
    <property type="match status" value="1"/>
</dbReference>
<dbReference type="InterPro" id="IPR000524">
    <property type="entry name" value="Tscrpt_reg_HTH_GntR"/>
</dbReference>
<keyword evidence="6" id="KW-1185">Reference proteome</keyword>
<evidence type="ECO:0000256" key="2">
    <source>
        <dbReference type="ARBA" id="ARBA00023125"/>
    </source>
</evidence>
<dbReference type="PRINTS" id="PR00035">
    <property type="entry name" value="HTHGNTR"/>
</dbReference>
<dbReference type="InterPro" id="IPR028978">
    <property type="entry name" value="Chorismate_lyase_/UTRA_dom_sf"/>
</dbReference>
<protein>
    <submittedName>
        <fullName evidence="5">GntR family transcriptional regulator</fullName>
    </submittedName>
</protein>
<accession>A0ABU2HNG8</accession>
<dbReference type="SUPFAM" id="SSF64288">
    <property type="entry name" value="Chorismate lyase-like"/>
    <property type="match status" value="1"/>
</dbReference>
<dbReference type="Pfam" id="PF00392">
    <property type="entry name" value="GntR"/>
    <property type="match status" value="1"/>
</dbReference>
<keyword evidence="2" id="KW-0238">DNA-binding</keyword>
<dbReference type="SMART" id="SM00345">
    <property type="entry name" value="HTH_GNTR"/>
    <property type="match status" value="1"/>
</dbReference>
<reference evidence="6" key="1">
    <citation type="submission" date="2023-07" db="EMBL/GenBank/DDBJ databases">
        <title>Paracoccus sp. MBLB3053 whole genome sequence.</title>
        <authorList>
            <person name="Hwang C.Y."/>
            <person name="Cho E.-S."/>
            <person name="Seo M.-J."/>
        </authorList>
    </citation>
    <scope>NUCLEOTIDE SEQUENCE [LARGE SCALE GENOMIC DNA]</scope>
    <source>
        <strain evidence="6">MBLB3053</strain>
    </source>
</reference>
<sequence>MTHFSKTLTPSAGSLPIGSRRKGMTWQAVQDIVLERIQSGIWKEGELIPTECDLATELRCARATVNRAMQALAESGVVQRRRKVGTRVAIHPRAQLVRSLLRRELEAAGHAYGYRLVNAKETTPPLQVANAMLLRSTEVLLYSQIVFYADGKPHCCEERWTNTFAAPGLTPDVLERMSVCEWLLGNVPLNRASLSIGVTKADEAFIAPALDIAAGEPALELERLEWLNNMPVSFSRRYFPGSHRFEAQI</sequence>
<dbReference type="InterPro" id="IPR011663">
    <property type="entry name" value="UTRA"/>
</dbReference>
<comment type="caution">
    <text evidence="5">The sequence shown here is derived from an EMBL/GenBank/DDBJ whole genome shotgun (WGS) entry which is preliminary data.</text>
</comment>
<evidence type="ECO:0000313" key="6">
    <source>
        <dbReference type="Proteomes" id="UP001269144"/>
    </source>
</evidence>
<dbReference type="Gene3D" id="3.40.1410.10">
    <property type="entry name" value="Chorismate lyase-like"/>
    <property type="match status" value="1"/>
</dbReference>
<dbReference type="SMART" id="SM00866">
    <property type="entry name" value="UTRA"/>
    <property type="match status" value="1"/>
</dbReference>
<organism evidence="5 6">
    <name type="scientific">Paracoccus aurantius</name>
    <dbReference type="NCBI Taxonomy" id="3073814"/>
    <lineage>
        <taxon>Bacteria</taxon>
        <taxon>Pseudomonadati</taxon>
        <taxon>Pseudomonadota</taxon>
        <taxon>Alphaproteobacteria</taxon>
        <taxon>Rhodobacterales</taxon>
        <taxon>Paracoccaceae</taxon>
        <taxon>Paracoccus</taxon>
    </lineage>
</organism>
<gene>
    <name evidence="5" type="ORF">RGQ15_01805</name>
</gene>